<name>A0A7Y0DWA0_9GAMM</name>
<feature type="signal peptide" evidence="1">
    <location>
        <begin position="1"/>
        <end position="22"/>
    </location>
</feature>
<keyword evidence="1" id="KW-0732">Signal</keyword>
<comment type="caution">
    <text evidence="2">The sequence shown here is derived from an EMBL/GenBank/DDBJ whole genome shotgun (WGS) entry which is preliminary data.</text>
</comment>
<proteinExistence type="predicted"/>
<dbReference type="Proteomes" id="UP000570493">
    <property type="component" value="Unassembled WGS sequence"/>
</dbReference>
<gene>
    <name evidence="2" type="ORF">HHO47_18595</name>
</gene>
<evidence type="ECO:0000313" key="2">
    <source>
        <dbReference type="EMBL" id="NMM42750.1"/>
    </source>
</evidence>
<protein>
    <submittedName>
        <fullName evidence="2">Uncharacterized protein</fullName>
    </submittedName>
</protein>
<dbReference type="AlphaFoldDB" id="A0A7Y0DWA0"/>
<accession>A0A7Y0DWA0</accession>
<reference evidence="2" key="1">
    <citation type="submission" date="2020-04" db="EMBL/GenBank/DDBJ databases">
        <title>Genome Sequencing for Pseudoaltermonas arctica.</title>
        <authorList>
            <person name="Elkins N.S."/>
        </authorList>
    </citation>
    <scope>NUCLEOTIDE SEQUENCE [LARGE SCALE GENOMIC DNA]</scope>
    <source>
        <strain evidence="2">NEC-BIFX-2020_0012</strain>
    </source>
</reference>
<sequence>MKKLINLALIIIAFSISSLALANSQLYADLTDATVKIVDDGNIVHEVSLLLLDNKKSTVTFLDDITKEPISKLHVTSHKENLKKKGLISIEIEYLSFHNNVWVSKSNSSILNEAGAEGIISIFSNENSLDMIVTAYSRDNEIFKTDPRIINISDYESKKQTLVNDLVIQPMARKRCCTSKCGDGSGRILKCCGSVSCGGCGTSCSTDDL</sequence>
<dbReference type="RefSeq" id="WP_169021643.1">
    <property type="nucleotide sequence ID" value="NZ_JABBMT010000059.1"/>
</dbReference>
<dbReference type="EMBL" id="JABBMT010000059">
    <property type="protein sequence ID" value="NMM42750.1"/>
    <property type="molecule type" value="Genomic_DNA"/>
</dbReference>
<evidence type="ECO:0000256" key="1">
    <source>
        <dbReference type="SAM" id="SignalP"/>
    </source>
</evidence>
<keyword evidence="3" id="KW-1185">Reference proteome</keyword>
<evidence type="ECO:0000313" key="3">
    <source>
        <dbReference type="Proteomes" id="UP000570493"/>
    </source>
</evidence>
<organism evidence="2 3">
    <name type="scientific">Pseudoalteromonas arctica</name>
    <dbReference type="NCBI Taxonomy" id="394751"/>
    <lineage>
        <taxon>Bacteria</taxon>
        <taxon>Pseudomonadati</taxon>
        <taxon>Pseudomonadota</taxon>
        <taxon>Gammaproteobacteria</taxon>
        <taxon>Alteromonadales</taxon>
        <taxon>Pseudoalteromonadaceae</taxon>
        <taxon>Pseudoalteromonas</taxon>
    </lineage>
</organism>
<feature type="chain" id="PRO_5031350331" evidence="1">
    <location>
        <begin position="23"/>
        <end position="209"/>
    </location>
</feature>